<protein>
    <submittedName>
        <fullName evidence="1">Uncharacterized protein</fullName>
    </submittedName>
</protein>
<dbReference type="AlphaFoldDB" id="A0A812JR17"/>
<sequence>HIKSALQTLLGTPVVQKMLDRKLMARRRMQCMQRCALGNGGTQKPSKDMLRPCDVVVTRLHEVALETVPQFYGPARRELTCIAFALFEGRAGGKISQKNVIFHPMDSGALCPRQNFEHAFTHDLVFSDLANTAEANRSPGVKIILLGVWRQCRQIPGTWLDKAAKLAPALTVKHERWQHVATHGETRGWQRHFPKRKQ</sequence>
<evidence type="ECO:0000313" key="2">
    <source>
        <dbReference type="Proteomes" id="UP000601435"/>
    </source>
</evidence>
<name>A0A812JR17_9DINO</name>
<reference evidence="1" key="1">
    <citation type="submission" date="2021-02" db="EMBL/GenBank/DDBJ databases">
        <authorList>
            <person name="Dougan E. K."/>
            <person name="Rhodes N."/>
            <person name="Thang M."/>
            <person name="Chan C."/>
        </authorList>
    </citation>
    <scope>NUCLEOTIDE SEQUENCE</scope>
</reference>
<keyword evidence="2" id="KW-1185">Reference proteome</keyword>
<dbReference type="OrthoDB" id="415229at2759"/>
<dbReference type="Proteomes" id="UP000601435">
    <property type="component" value="Unassembled WGS sequence"/>
</dbReference>
<dbReference type="EMBL" id="CAJNJA010006337">
    <property type="protein sequence ID" value="CAE7208952.1"/>
    <property type="molecule type" value="Genomic_DNA"/>
</dbReference>
<proteinExistence type="predicted"/>
<comment type="caution">
    <text evidence="1">The sequence shown here is derived from an EMBL/GenBank/DDBJ whole genome shotgun (WGS) entry which is preliminary data.</text>
</comment>
<evidence type="ECO:0000313" key="1">
    <source>
        <dbReference type="EMBL" id="CAE7208952.1"/>
    </source>
</evidence>
<gene>
    <name evidence="1" type="ORF">SNEC2469_LOCUS1984</name>
</gene>
<organism evidence="1 2">
    <name type="scientific">Symbiodinium necroappetens</name>
    <dbReference type="NCBI Taxonomy" id="1628268"/>
    <lineage>
        <taxon>Eukaryota</taxon>
        <taxon>Sar</taxon>
        <taxon>Alveolata</taxon>
        <taxon>Dinophyceae</taxon>
        <taxon>Suessiales</taxon>
        <taxon>Symbiodiniaceae</taxon>
        <taxon>Symbiodinium</taxon>
    </lineage>
</organism>
<feature type="non-terminal residue" evidence="1">
    <location>
        <position position="1"/>
    </location>
</feature>
<accession>A0A812JR17</accession>